<name>A0ABX8Z0S4_9BACT</name>
<protein>
    <submittedName>
        <fullName evidence="2">Uncharacterized protein</fullName>
    </submittedName>
</protein>
<dbReference type="EMBL" id="CP075585">
    <property type="protein sequence ID" value="QZA59271.1"/>
    <property type="molecule type" value="Genomic_DNA"/>
</dbReference>
<reference evidence="2 3" key="1">
    <citation type="submission" date="2020-01" db="EMBL/GenBank/DDBJ databases">
        <authorList>
            <person name="Sixt B."/>
            <person name="Schulz F."/>
            <person name="Kostanjsek R."/>
            <person name="Koestlbacher S."/>
            <person name="Collingro A."/>
            <person name="Toenshoff E."/>
            <person name="Horn M."/>
        </authorList>
    </citation>
    <scope>NUCLEOTIDE SEQUENCE [LARGE SCALE GENOMIC DNA]</scope>
    <source>
        <strain evidence="2 3">15C</strain>
    </source>
</reference>
<gene>
    <name evidence="2" type="ORF">RHAB15C_0001157</name>
</gene>
<dbReference type="Proteomes" id="UP000822862">
    <property type="component" value="Chromosome"/>
</dbReference>
<organism evidence="2 3">
    <name type="scientific">Candidatus Rhabdochlamydia porcellionis</name>
    <dbReference type="NCBI Taxonomy" id="225148"/>
    <lineage>
        <taxon>Bacteria</taxon>
        <taxon>Pseudomonadati</taxon>
        <taxon>Chlamydiota</taxon>
        <taxon>Chlamydiia</taxon>
        <taxon>Parachlamydiales</taxon>
        <taxon>Candidatus Rhabdochlamydiaceae</taxon>
        <taxon>Candidatus Rhabdochlamydia</taxon>
    </lineage>
</organism>
<keyword evidence="3" id="KW-1185">Reference proteome</keyword>
<proteinExistence type="predicted"/>
<sequence length="84" mass="9268">MSANDKSIAISSQDQSSFKRSVTIRTGLNALESIPSLRETESAAKTDLNISESISSLKRRVSLKKTETSCFSNLFTCFSNVFKK</sequence>
<feature type="region of interest" description="Disordered" evidence="1">
    <location>
        <begin position="1"/>
        <end position="20"/>
    </location>
</feature>
<evidence type="ECO:0000313" key="2">
    <source>
        <dbReference type="EMBL" id="QZA59271.1"/>
    </source>
</evidence>
<evidence type="ECO:0000256" key="1">
    <source>
        <dbReference type="SAM" id="MobiDB-lite"/>
    </source>
</evidence>
<reference evidence="2 3" key="2">
    <citation type="submission" date="2021-05" db="EMBL/GenBank/DDBJ databases">
        <title>Ecology and evolution of chlamydial symbionts of arthropods.</title>
        <authorList>
            <person name="Halter T."/>
            <person name="Sixt B.S."/>
            <person name="Toenshoff E.R."/>
            <person name="Koestlbacher S."/>
            <person name="Schulz F."/>
            <person name="Kostanjsek R."/>
            <person name="Collingro A."/>
            <person name="Hendrickx F."/>
            <person name="Horn M."/>
        </authorList>
    </citation>
    <scope>NUCLEOTIDE SEQUENCE [LARGE SCALE GENOMIC DNA]</scope>
    <source>
        <strain evidence="2 3">15C</strain>
    </source>
</reference>
<evidence type="ECO:0000313" key="3">
    <source>
        <dbReference type="Proteomes" id="UP000822862"/>
    </source>
</evidence>
<accession>A0ABX8Z0S4</accession>
<dbReference type="RefSeq" id="WP_194845219.1">
    <property type="nucleotide sequence ID" value="NZ_CP075585.1"/>
</dbReference>